<dbReference type="InterPro" id="IPR027417">
    <property type="entry name" value="P-loop_NTPase"/>
</dbReference>
<dbReference type="eggNOG" id="COG1493">
    <property type="taxonomic scope" value="Bacteria"/>
</dbReference>
<evidence type="ECO:0000256" key="2">
    <source>
        <dbReference type="ARBA" id="ARBA00001946"/>
    </source>
</evidence>
<keyword evidence="12 14" id="KW-0119">Carbohydrate metabolism</keyword>
<feature type="binding site" evidence="14">
    <location>
        <position position="175"/>
    </location>
    <ligand>
        <name>Mg(2+)</name>
        <dbReference type="ChEBI" id="CHEBI:18420"/>
    </ligand>
</feature>
<proteinExistence type="inferred from homology"/>
<accession>E3PW59</accession>
<dbReference type="SUPFAM" id="SSF53795">
    <property type="entry name" value="PEP carboxykinase-like"/>
    <property type="match status" value="1"/>
</dbReference>
<dbReference type="KEGG" id="cst:CLOST_0548"/>
<keyword evidence="9 14" id="KW-0067">ATP-binding</keyword>
<comment type="similarity">
    <text evidence="3 14">Belongs to the HPrK/P family.</text>
</comment>
<evidence type="ECO:0000256" key="14">
    <source>
        <dbReference type="HAMAP-Rule" id="MF_01249"/>
    </source>
</evidence>
<name>E3PW59_ACESD</name>
<dbReference type="NCBIfam" id="TIGR00679">
    <property type="entry name" value="hpr-ser"/>
    <property type="match status" value="1"/>
</dbReference>
<keyword evidence="7 14" id="KW-0547">Nucleotide-binding</keyword>
<evidence type="ECO:0000256" key="11">
    <source>
        <dbReference type="ARBA" id="ARBA00023268"/>
    </source>
</evidence>
<evidence type="ECO:0000259" key="16">
    <source>
        <dbReference type="Pfam" id="PF07475"/>
    </source>
</evidence>
<keyword evidence="4 14" id="KW-0723">Serine/threonine-protein kinase</keyword>
<evidence type="ECO:0000256" key="10">
    <source>
        <dbReference type="ARBA" id="ARBA00022842"/>
    </source>
</evidence>
<comment type="function">
    <text evidence="14">Catalyzes the ATP- as well as the pyrophosphate-dependent phosphorylation of a specific serine residue in HPr, a phosphocarrier protein of the phosphoenolpyruvate-dependent sugar phosphotransferase system (PTS). HprK/P also catalyzes the pyrophosphate-producing, inorganic phosphate-dependent dephosphorylation (phosphorolysis) of seryl-phosphorylated HPr (P-Ser-HPr). The two antagonistic activities of HprK/P are regulated by several intracellular metabolites, which change their concentration in response to the absence or presence of rapidly metabolisable carbon sources (glucose, fructose, etc.) in the growth medium. Therefore, by controlling the phosphorylation state of HPr, HPrK/P is a sensor enzyme that plays a major role in the regulation of carbon metabolism and sugar transport: it mediates carbon catabolite repression (CCR), and regulates PTS-catalyzed carbohydrate uptake and inducer exclusion.</text>
</comment>
<dbReference type="EMBL" id="FP565809">
    <property type="protein sequence ID" value="CBH20674.1"/>
    <property type="molecule type" value="Genomic_DNA"/>
</dbReference>
<dbReference type="FunFam" id="3.40.50.300:FF:000174">
    <property type="entry name" value="HPr kinase/phosphorylase"/>
    <property type="match status" value="1"/>
</dbReference>
<dbReference type="InterPro" id="IPR011126">
    <property type="entry name" value="Hpr_kin/Pase_Hpr_N"/>
</dbReference>
<feature type="domain" description="HPr(Ser) kinase/phosphorylase N-terminal" evidence="15">
    <location>
        <begin position="19"/>
        <end position="142"/>
    </location>
</feature>
<dbReference type="InterPro" id="IPR011104">
    <property type="entry name" value="Hpr_kin/Pase_C"/>
</dbReference>
<dbReference type="Pfam" id="PF07475">
    <property type="entry name" value="Hpr_kinase_C"/>
    <property type="match status" value="1"/>
</dbReference>
<evidence type="ECO:0000256" key="3">
    <source>
        <dbReference type="ARBA" id="ARBA00006883"/>
    </source>
</evidence>
<comment type="subunit">
    <text evidence="14">Homohexamer.</text>
</comment>
<keyword evidence="6 14" id="KW-0479">Metal-binding</keyword>
<dbReference type="GO" id="GO:0000155">
    <property type="term" value="F:phosphorelay sensor kinase activity"/>
    <property type="evidence" value="ECO:0007669"/>
    <property type="project" value="InterPro"/>
</dbReference>
<evidence type="ECO:0000259" key="15">
    <source>
        <dbReference type="Pfam" id="PF02603"/>
    </source>
</evidence>
<evidence type="ECO:0000256" key="6">
    <source>
        <dbReference type="ARBA" id="ARBA00022723"/>
    </source>
</evidence>
<feature type="domain" description="HPr kinase/phosphorylase C-terminal" evidence="16">
    <location>
        <begin position="146"/>
        <end position="313"/>
    </location>
</feature>
<dbReference type="SUPFAM" id="SSF75138">
    <property type="entry name" value="HprK N-terminal domain-like"/>
    <property type="match status" value="1"/>
</dbReference>
<dbReference type="EC" id="2.7.11.-" evidence="14"/>
<evidence type="ECO:0000256" key="1">
    <source>
        <dbReference type="ARBA" id="ARBA00001120"/>
    </source>
</evidence>
<dbReference type="GO" id="GO:0000287">
    <property type="term" value="F:magnesium ion binding"/>
    <property type="evidence" value="ECO:0007669"/>
    <property type="project" value="UniProtKB-UniRule"/>
</dbReference>
<dbReference type="HAMAP" id="MF_01249">
    <property type="entry name" value="HPr_kinase"/>
    <property type="match status" value="1"/>
</dbReference>
<dbReference type="GO" id="GO:0004674">
    <property type="term" value="F:protein serine/threonine kinase activity"/>
    <property type="evidence" value="ECO:0007669"/>
    <property type="project" value="UniProtKB-KW"/>
</dbReference>
<dbReference type="Gene3D" id="3.40.1390.20">
    <property type="entry name" value="HprK N-terminal domain-like"/>
    <property type="match status" value="1"/>
</dbReference>
<dbReference type="Pfam" id="PF02603">
    <property type="entry name" value="Hpr_kinase_N"/>
    <property type="match status" value="1"/>
</dbReference>
<feature type="active site" evidence="14">
    <location>
        <position position="258"/>
    </location>
</feature>
<feature type="active site" description="Proton acceptor; for phosphorylation activity. Proton donor; for dephosphorylation activity" evidence="14">
    <location>
        <position position="192"/>
    </location>
</feature>
<sequence length="322" mass="36519">MNILERGKKVIDKSDTKKVSIRKIIEDLKVGVAYIPDGVDYHISTTDINRPGMQLNGYYDHFPNDRIQVMGKVEYSYYLSLDEETKKERMDKYMSYDLPVVIVARAQIPDDIMINAARKYNRIILTTPMGTTKFIYKLLDYLNELLAPETMMHGVLVDVDGMGILITGESGVGKSETALELIKRSHRLVADDAVEIKKIEDDMLVGKSPETIRYFMEIRGLGILDIKSLYGIGAVKPTKIIDLVAHLEPWVEGKYYDRIGLDDEFIEILGVAVEKITIPVKPGRNLAVILEIAARNNRLKRMGYNAAQTFNENLMKRLSEEG</sequence>
<dbReference type="HOGENOM" id="CLU_052030_0_1_9"/>
<evidence type="ECO:0000256" key="4">
    <source>
        <dbReference type="ARBA" id="ARBA00022527"/>
    </source>
</evidence>
<gene>
    <name evidence="14 17" type="primary">hprK</name>
    <name evidence="17" type="ordered locus">CLOST_0548</name>
</gene>
<comment type="catalytic activity">
    <reaction evidence="1 14">
        <text>[HPr protein]-L-serine + ATP = [HPr protein]-O-phospho-L-serine + ADP + H(+)</text>
        <dbReference type="Rhea" id="RHEA:46600"/>
        <dbReference type="Rhea" id="RHEA-COMP:11602"/>
        <dbReference type="Rhea" id="RHEA-COMP:11603"/>
        <dbReference type="ChEBI" id="CHEBI:15378"/>
        <dbReference type="ChEBI" id="CHEBI:29999"/>
        <dbReference type="ChEBI" id="CHEBI:30616"/>
        <dbReference type="ChEBI" id="CHEBI:83421"/>
        <dbReference type="ChEBI" id="CHEBI:456216"/>
    </reaction>
</comment>
<keyword evidence="5 14" id="KW-0808">Transferase</keyword>
<dbReference type="InterPro" id="IPR028979">
    <property type="entry name" value="Ser_kin/Pase_Hpr-like_N_sf"/>
</dbReference>
<comment type="catalytic activity">
    <reaction evidence="13 14">
        <text>[HPr protein]-O-phospho-L-serine + phosphate + H(+) = [HPr protein]-L-serine + diphosphate</text>
        <dbReference type="Rhea" id="RHEA:46604"/>
        <dbReference type="Rhea" id="RHEA-COMP:11602"/>
        <dbReference type="Rhea" id="RHEA-COMP:11603"/>
        <dbReference type="ChEBI" id="CHEBI:15378"/>
        <dbReference type="ChEBI" id="CHEBI:29999"/>
        <dbReference type="ChEBI" id="CHEBI:33019"/>
        <dbReference type="ChEBI" id="CHEBI:43474"/>
        <dbReference type="ChEBI" id="CHEBI:83421"/>
    </reaction>
</comment>
<dbReference type="GO" id="GO:0006109">
    <property type="term" value="P:regulation of carbohydrate metabolic process"/>
    <property type="evidence" value="ECO:0007669"/>
    <property type="project" value="UniProtKB-UniRule"/>
</dbReference>
<evidence type="ECO:0000256" key="5">
    <source>
        <dbReference type="ARBA" id="ARBA00022679"/>
    </source>
</evidence>
<feature type="active site" evidence="14">
    <location>
        <position position="174"/>
    </location>
</feature>
<evidence type="ECO:0000313" key="18">
    <source>
        <dbReference type="Proteomes" id="UP000007041"/>
    </source>
</evidence>
<feature type="binding site" evidence="14">
    <location>
        <position position="217"/>
    </location>
    <ligand>
        <name>Mg(2+)</name>
        <dbReference type="ChEBI" id="CHEBI:18420"/>
    </ligand>
</feature>
<dbReference type="GO" id="GO:0004712">
    <property type="term" value="F:protein serine/threonine/tyrosine kinase activity"/>
    <property type="evidence" value="ECO:0007669"/>
    <property type="project" value="UniProtKB-UniRule"/>
</dbReference>
<dbReference type="EC" id="2.7.4.-" evidence="14"/>
<feature type="binding site" evidence="14">
    <location>
        <begin position="168"/>
        <end position="175"/>
    </location>
    <ligand>
        <name>ATP</name>
        <dbReference type="ChEBI" id="CHEBI:30616"/>
    </ligand>
</feature>
<dbReference type="Gene3D" id="3.40.50.300">
    <property type="entry name" value="P-loop containing nucleotide triphosphate hydrolases"/>
    <property type="match status" value="1"/>
</dbReference>
<comment type="miscellaneous">
    <text evidence="14">Both phosphorylation and phosphorolysis are carried out by the same active site and suggest a common mechanism for both reactions.</text>
</comment>
<feature type="active site" evidence="14">
    <location>
        <position position="153"/>
    </location>
</feature>
<dbReference type="CDD" id="cd01918">
    <property type="entry name" value="HprK_C"/>
    <property type="match status" value="1"/>
</dbReference>
<keyword evidence="10 14" id="KW-0460">Magnesium</keyword>
<evidence type="ECO:0000256" key="8">
    <source>
        <dbReference type="ARBA" id="ARBA00022777"/>
    </source>
</evidence>
<dbReference type="AlphaFoldDB" id="E3PW59"/>
<evidence type="ECO:0000256" key="12">
    <source>
        <dbReference type="ARBA" id="ARBA00023277"/>
    </source>
</evidence>
<feature type="region of interest" description="Important for the catalytic mechanism of dephosphorylation" evidence="14">
    <location>
        <begin position="279"/>
        <end position="284"/>
    </location>
</feature>
<evidence type="ECO:0000256" key="13">
    <source>
        <dbReference type="ARBA" id="ARBA00047657"/>
    </source>
</evidence>
<reference evidence="18" key="1">
    <citation type="journal article" date="2010" name="BMC Genomics">
        <title>Clostridium sticklandii, a specialist in amino acid degradation:revisiting its metabolism through its genome sequence.</title>
        <authorList>
            <person name="Fonknechten N."/>
            <person name="Chaussonnerie S."/>
            <person name="Tricot S."/>
            <person name="Lajus A."/>
            <person name="Andreesen J.R."/>
            <person name="Perchat N."/>
            <person name="Pelletier E."/>
            <person name="Gouyvenoux M."/>
            <person name="Barbe V."/>
            <person name="Salanoubat M."/>
            <person name="Le Paslier D."/>
            <person name="Weissenbach J."/>
            <person name="Cohen G.N."/>
            <person name="Kreimeyer A."/>
        </authorList>
    </citation>
    <scope>NUCLEOTIDE SEQUENCE [LARGE SCALE GENOMIC DNA]</scope>
    <source>
        <strain evidence="18">ATCC 12662 / DSM 519 / JCM 1433 / CCUG 9281 / NCIMB 10654 / HF</strain>
    </source>
</reference>
<keyword evidence="11 14" id="KW-0511">Multifunctional enzyme</keyword>
<comment type="domain">
    <text evidence="14">The Walker A ATP-binding motif also binds Pi and PPi.</text>
</comment>
<feature type="region of interest" description="Important for the catalytic mechanism of both phosphorylation and dephosphorylation" evidence="14">
    <location>
        <begin position="216"/>
        <end position="225"/>
    </location>
</feature>
<dbReference type="PANTHER" id="PTHR30305">
    <property type="entry name" value="PROTEIN YJDM-RELATED"/>
    <property type="match status" value="1"/>
</dbReference>
<protein>
    <recommendedName>
        <fullName evidence="14">HPr kinase/phosphorylase</fullName>
        <shortName evidence="14">HPrK/P</shortName>
        <ecNumber evidence="14">2.7.11.-</ecNumber>
        <ecNumber evidence="14">2.7.4.-</ecNumber>
    </recommendedName>
    <alternativeName>
        <fullName evidence="14">HPr(Ser) kinase/phosphorylase</fullName>
    </alternativeName>
</protein>
<dbReference type="InterPro" id="IPR003755">
    <property type="entry name" value="HPr(Ser)_kin/Pase"/>
</dbReference>
<dbReference type="GO" id="GO:0005524">
    <property type="term" value="F:ATP binding"/>
    <property type="evidence" value="ECO:0007669"/>
    <property type="project" value="UniProtKB-UniRule"/>
</dbReference>
<dbReference type="STRING" id="1511.CLOST_0548"/>
<evidence type="ECO:0000256" key="9">
    <source>
        <dbReference type="ARBA" id="ARBA00022840"/>
    </source>
</evidence>
<keyword evidence="8 14" id="KW-0418">Kinase</keyword>
<comment type="cofactor">
    <cofactor evidence="2 14">
        <name>Mg(2+)</name>
        <dbReference type="ChEBI" id="CHEBI:18420"/>
    </cofactor>
</comment>
<evidence type="ECO:0000313" key="17">
    <source>
        <dbReference type="EMBL" id="CBH20674.1"/>
    </source>
</evidence>
<dbReference type="Proteomes" id="UP000007041">
    <property type="component" value="Chromosome"/>
</dbReference>
<organism evidence="17 18">
    <name type="scientific">Acetoanaerobium sticklandii (strain ATCC 12662 / DSM 519 / JCM 1433 / CCUG 9281 / NCIMB 10654 / HF)</name>
    <name type="common">Clostridium sticklandii</name>
    <dbReference type="NCBI Taxonomy" id="499177"/>
    <lineage>
        <taxon>Bacteria</taxon>
        <taxon>Bacillati</taxon>
        <taxon>Bacillota</taxon>
        <taxon>Clostridia</taxon>
        <taxon>Peptostreptococcales</taxon>
        <taxon>Filifactoraceae</taxon>
        <taxon>Acetoanaerobium</taxon>
    </lineage>
</organism>
<dbReference type="PANTHER" id="PTHR30305:SF1">
    <property type="entry name" value="HPR KINASE_PHOSPHORYLASE"/>
    <property type="match status" value="1"/>
</dbReference>
<keyword evidence="18" id="KW-1185">Reference proteome</keyword>
<evidence type="ECO:0000256" key="7">
    <source>
        <dbReference type="ARBA" id="ARBA00022741"/>
    </source>
</evidence>